<dbReference type="InterPro" id="IPR013785">
    <property type="entry name" value="Aldolase_TIM"/>
</dbReference>
<organism evidence="6 7">
    <name type="scientific">Granulosicoccus antarcticus IMCC3135</name>
    <dbReference type="NCBI Taxonomy" id="1192854"/>
    <lineage>
        <taxon>Bacteria</taxon>
        <taxon>Pseudomonadati</taxon>
        <taxon>Pseudomonadota</taxon>
        <taxon>Gammaproteobacteria</taxon>
        <taxon>Chromatiales</taxon>
        <taxon>Granulosicoccaceae</taxon>
        <taxon>Granulosicoccus</taxon>
    </lineage>
</organism>
<dbReference type="CDD" id="cd00452">
    <property type="entry name" value="KDPG_aldolase"/>
    <property type="match status" value="1"/>
</dbReference>
<dbReference type="AlphaFoldDB" id="A0A2Z2NWG6"/>
<evidence type="ECO:0000313" key="7">
    <source>
        <dbReference type="Proteomes" id="UP000250079"/>
    </source>
</evidence>
<dbReference type="RefSeq" id="WP_088920660.1">
    <property type="nucleotide sequence ID" value="NZ_CP018632.1"/>
</dbReference>
<sequence>MTRQIIAILRGVKPEEAVDIGQVLIEAGITMIEVPMNSPSPLTSIAAMVEALGTQASIGAGTVLSAEQVEQVADVGGKLIVSPNTVPEVIKATKVRKMMSYPGVLTPTECFEALRYGADGLKFFPSMLVGPEGVAAIRAILPKQTLTYAVGGVGPDNFAQWIAAGVNGFGIGSGIYKPGYSAAEVSQHAKACVAAYDLACQ</sequence>
<name>A0A2Z2NWG6_9GAMM</name>
<protein>
    <submittedName>
        <fullName evidence="6">2-dehydro-3-deoxy-6-phosphogalactonate aldolase</fullName>
        <ecNumber evidence="6">4.1.2.21</ecNumber>
    </submittedName>
</protein>
<dbReference type="PROSITE" id="PS00160">
    <property type="entry name" value="ALDOLASE_KDPG_KHG_2"/>
    <property type="match status" value="1"/>
</dbReference>
<dbReference type="PANTHER" id="PTHR30246">
    <property type="entry name" value="2-KETO-3-DEOXY-6-PHOSPHOGLUCONATE ALDOLASE"/>
    <property type="match status" value="1"/>
</dbReference>
<dbReference type="OrthoDB" id="9805177at2"/>
<keyword evidence="5" id="KW-0119">Carbohydrate metabolism</keyword>
<dbReference type="EMBL" id="CP018632">
    <property type="protein sequence ID" value="ASJ75806.1"/>
    <property type="molecule type" value="Genomic_DNA"/>
</dbReference>
<comment type="pathway">
    <text evidence="1">Carbohydrate acid metabolism.</text>
</comment>
<gene>
    <name evidence="6" type="primary">dgoA_2</name>
    <name evidence="6" type="ORF">IMCC3135_28770</name>
</gene>
<dbReference type="GO" id="GO:0008674">
    <property type="term" value="F:2-dehydro-3-deoxy-6-phosphogalactonate aldolase activity"/>
    <property type="evidence" value="ECO:0007669"/>
    <property type="project" value="UniProtKB-EC"/>
</dbReference>
<evidence type="ECO:0000313" key="6">
    <source>
        <dbReference type="EMBL" id="ASJ75806.1"/>
    </source>
</evidence>
<keyword evidence="4 6" id="KW-0456">Lyase</keyword>
<evidence type="ECO:0000256" key="5">
    <source>
        <dbReference type="ARBA" id="ARBA00023277"/>
    </source>
</evidence>
<dbReference type="EC" id="4.1.2.21" evidence="6"/>
<proteinExistence type="inferred from homology"/>
<evidence type="ECO:0000256" key="2">
    <source>
        <dbReference type="ARBA" id="ARBA00006906"/>
    </source>
</evidence>
<comment type="subunit">
    <text evidence="3">Homotrimer.</text>
</comment>
<dbReference type="InterPro" id="IPR000887">
    <property type="entry name" value="Aldlse_KDPG_KHG"/>
</dbReference>
<keyword evidence="7" id="KW-1185">Reference proteome</keyword>
<dbReference type="PANTHER" id="PTHR30246:SF1">
    <property type="entry name" value="2-DEHYDRO-3-DEOXY-6-PHOSPHOGALACTONATE ALDOLASE-RELATED"/>
    <property type="match status" value="1"/>
</dbReference>
<dbReference type="Pfam" id="PF01081">
    <property type="entry name" value="Aldolase"/>
    <property type="match status" value="1"/>
</dbReference>
<dbReference type="InterPro" id="IPR031338">
    <property type="entry name" value="KDPG/KHG_AS_2"/>
</dbReference>
<dbReference type="NCBIfam" id="NF006600">
    <property type="entry name" value="PRK09140.1"/>
    <property type="match status" value="1"/>
</dbReference>
<dbReference type="SUPFAM" id="SSF51569">
    <property type="entry name" value="Aldolase"/>
    <property type="match status" value="1"/>
</dbReference>
<accession>A0A2Z2NWG6</accession>
<evidence type="ECO:0000256" key="1">
    <source>
        <dbReference type="ARBA" id="ARBA00004761"/>
    </source>
</evidence>
<comment type="similarity">
    <text evidence="2">Belongs to the KHG/KDPG aldolase family.</text>
</comment>
<evidence type="ECO:0000256" key="4">
    <source>
        <dbReference type="ARBA" id="ARBA00023239"/>
    </source>
</evidence>
<evidence type="ECO:0000256" key="3">
    <source>
        <dbReference type="ARBA" id="ARBA00011233"/>
    </source>
</evidence>
<dbReference type="KEGG" id="gai:IMCC3135_28770"/>
<dbReference type="Proteomes" id="UP000250079">
    <property type="component" value="Chromosome"/>
</dbReference>
<reference evidence="6 7" key="1">
    <citation type="submission" date="2016-12" db="EMBL/GenBank/DDBJ databases">
        <authorList>
            <person name="Song W.-J."/>
            <person name="Kurnit D.M."/>
        </authorList>
    </citation>
    <scope>NUCLEOTIDE SEQUENCE [LARGE SCALE GENOMIC DNA]</scope>
    <source>
        <strain evidence="6 7">IMCC3135</strain>
    </source>
</reference>
<dbReference type="Gene3D" id="3.20.20.70">
    <property type="entry name" value="Aldolase class I"/>
    <property type="match status" value="1"/>
</dbReference>